<comment type="similarity">
    <text evidence="1 7">Belongs to the endoribonuclease YbeY family.</text>
</comment>
<comment type="function">
    <text evidence="7">Single strand-specific metallo-endoribonuclease involved in late-stage 70S ribosome quality control and in maturation of the 3' terminus of the 16S rRNA.</text>
</comment>
<dbReference type="InterPro" id="IPR023091">
    <property type="entry name" value="MetalPrtase_cat_dom_sf_prd"/>
</dbReference>
<keyword evidence="5 7" id="KW-0378">Hydrolase</keyword>
<dbReference type="NCBIfam" id="TIGR00043">
    <property type="entry name" value="rRNA maturation RNase YbeY"/>
    <property type="match status" value="1"/>
</dbReference>
<evidence type="ECO:0000313" key="9">
    <source>
        <dbReference type="Proteomes" id="UP000186351"/>
    </source>
</evidence>
<evidence type="ECO:0000313" key="8">
    <source>
        <dbReference type="EMBL" id="ANU64347.1"/>
    </source>
</evidence>
<evidence type="ECO:0000256" key="1">
    <source>
        <dbReference type="ARBA" id="ARBA00010875"/>
    </source>
</evidence>
<keyword evidence="6 7" id="KW-0862">Zinc</keyword>
<accession>A0A1B1SC37</accession>
<dbReference type="EC" id="3.1.-.-" evidence="7"/>
<evidence type="ECO:0000256" key="2">
    <source>
        <dbReference type="ARBA" id="ARBA00022722"/>
    </source>
</evidence>
<dbReference type="GO" id="GO:0006364">
    <property type="term" value="P:rRNA processing"/>
    <property type="evidence" value="ECO:0007669"/>
    <property type="project" value="UniProtKB-UniRule"/>
</dbReference>
<organism evidence="8 9">
    <name type="scientific">Muribaculum intestinale</name>
    <dbReference type="NCBI Taxonomy" id="1796646"/>
    <lineage>
        <taxon>Bacteria</taxon>
        <taxon>Pseudomonadati</taxon>
        <taxon>Bacteroidota</taxon>
        <taxon>Bacteroidia</taxon>
        <taxon>Bacteroidales</taxon>
        <taxon>Muribaculaceae</taxon>
        <taxon>Muribaculum</taxon>
    </lineage>
</organism>
<dbReference type="GO" id="GO:0008270">
    <property type="term" value="F:zinc ion binding"/>
    <property type="evidence" value="ECO:0007669"/>
    <property type="project" value="UniProtKB-UniRule"/>
</dbReference>
<dbReference type="EMBL" id="CP015402">
    <property type="protein sequence ID" value="ANU64347.1"/>
    <property type="molecule type" value="Genomic_DNA"/>
</dbReference>
<keyword evidence="4 7" id="KW-0255">Endonuclease</keyword>
<keyword evidence="3 7" id="KW-0479">Metal-binding</keyword>
<dbReference type="Gene3D" id="3.40.390.30">
    <property type="entry name" value="Metalloproteases ('zincins'), catalytic domain"/>
    <property type="match status" value="1"/>
</dbReference>
<reference evidence="9" key="1">
    <citation type="submission" date="2016-04" db="EMBL/GenBank/DDBJ databases">
        <title>Complete Genome Sequences of Twelve Strains of a Stable Defined Moderately Diverse Mouse Microbiota 2 (sDMDMm2).</title>
        <authorList>
            <person name="Uchimura Y."/>
            <person name="Wyss M."/>
            <person name="Brugiroux S."/>
            <person name="Limenitakis J.P."/>
            <person name="Stecher B."/>
            <person name="McCoy K.D."/>
            <person name="Macpherson A.J."/>
        </authorList>
    </citation>
    <scope>NUCLEOTIDE SEQUENCE [LARGE SCALE GENOMIC DNA]</scope>
    <source>
        <strain evidence="9">YL27</strain>
    </source>
</reference>
<keyword evidence="2 7" id="KW-0540">Nuclease</keyword>
<dbReference type="GO" id="GO:0004521">
    <property type="term" value="F:RNA endonuclease activity"/>
    <property type="evidence" value="ECO:0007669"/>
    <property type="project" value="UniProtKB-UniRule"/>
</dbReference>
<dbReference type="Pfam" id="PF02130">
    <property type="entry name" value="YbeY"/>
    <property type="match status" value="1"/>
</dbReference>
<dbReference type="RefSeq" id="WP_068961629.1">
    <property type="nucleotide sequence ID" value="NZ_CAJTAP010000004.1"/>
</dbReference>
<feature type="binding site" evidence="7">
    <location>
        <position position="108"/>
    </location>
    <ligand>
        <name>Zn(2+)</name>
        <dbReference type="ChEBI" id="CHEBI:29105"/>
        <note>catalytic</note>
    </ligand>
</feature>
<dbReference type="Proteomes" id="UP000186351">
    <property type="component" value="Chromosome"/>
</dbReference>
<dbReference type="InterPro" id="IPR002036">
    <property type="entry name" value="YbeY"/>
</dbReference>
<evidence type="ECO:0000256" key="5">
    <source>
        <dbReference type="ARBA" id="ARBA00022801"/>
    </source>
</evidence>
<evidence type="ECO:0000256" key="4">
    <source>
        <dbReference type="ARBA" id="ARBA00022759"/>
    </source>
</evidence>
<dbReference type="STRING" id="1796646.A4V02_11880"/>
<proteinExistence type="inferred from homology"/>
<dbReference type="GO" id="GO:0005737">
    <property type="term" value="C:cytoplasm"/>
    <property type="evidence" value="ECO:0007669"/>
    <property type="project" value="UniProtKB-SubCell"/>
</dbReference>
<comment type="cofactor">
    <cofactor evidence="7">
        <name>Zn(2+)</name>
        <dbReference type="ChEBI" id="CHEBI:29105"/>
    </cofactor>
    <text evidence="7">Binds 1 zinc ion.</text>
</comment>
<keyword evidence="7" id="KW-0963">Cytoplasm</keyword>
<dbReference type="HAMAP" id="MF_00009">
    <property type="entry name" value="Endoribonucl_YbeY"/>
    <property type="match status" value="1"/>
</dbReference>
<dbReference type="GO" id="GO:0004222">
    <property type="term" value="F:metalloendopeptidase activity"/>
    <property type="evidence" value="ECO:0007669"/>
    <property type="project" value="InterPro"/>
</dbReference>
<dbReference type="OrthoDB" id="9811984at2"/>
<evidence type="ECO:0000256" key="3">
    <source>
        <dbReference type="ARBA" id="ARBA00022723"/>
    </source>
</evidence>
<accession>A0A1Z2XGI4</accession>
<comment type="subcellular location">
    <subcellularLocation>
        <location evidence="7">Cytoplasm</location>
    </subcellularLocation>
</comment>
<evidence type="ECO:0000256" key="7">
    <source>
        <dbReference type="HAMAP-Rule" id="MF_00009"/>
    </source>
</evidence>
<dbReference type="SUPFAM" id="SSF55486">
    <property type="entry name" value="Metalloproteases ('zincins'), catalytic domain"/>
    <property type="match status" value="1"/>
</dbReference>
<gene>
    <name evidence="7" type="primary">ybeY</name>
    <name evidence="8" type="ORF">A4V02_11880</name>
</gene>
<feature type="binding site" evidence="7">
    <location>
        <position position="112"/>
    </location>
    <ligand>
        <name>Zn(2+)</name>
        <dbReference type="ChEBI" id="CHEBI:29105"/>
        <note>catalytic</note>
    </ligand>
</feature>
<dbReference type="KEGG" id="pary:A4V02_11880"/>
<keyword evidence="7" id="KW-0690">Ribosome biogenesis</keyword>
<dbReference type="PANTHER" id="PTHR46986:SF1">
    <property type="entry name" value="ENDORIBONUCLEASE YBEY, CHLOROPLASTIC"/>
    <property type="match status" value="1"/>
</dbReference>
<dbReference type="PANTHER" id="PTHR46986">
    <property type="entry name" value="ENDORIBONUCLEASE YBEY, CHLOROPLASTIC"/>
    <property type="match status" value="1"/>
</dbReference>
<name>A0A1B1SC37_9BACT</name>
<dbReference type="GeneID" id="65537571"/>
<feature type="binding site" evidence="7">
    <location>
        <position position="118"/>
    </location>
    <ligand>
        <name>Zn(2+)</name>
        <dbReference type="ChEBI" id="CHEBI:29105"/>
        <note>catalytic</note>
    </ligand>
</feature>
<evidence type="ECO:0000256" key="6">
    <source>
        <dbReference type="ARBA" id="ARBA00022833"/>
    </source>
</evidence>
<protein>
    <recommendedName>
        <fullName evidence="7">Endoribonuclease YbeY</fullName>
        <ecNumber evidence="7">3.1.-.-</ecNumber>
    </recommendedName>
</protein>
<sequence>MEKFIWTSEQVALPQLDYSLVEGWISDVAASHDRILGPLAYVFCNDERILEVNRQFLQHDYYTDIITFDNSRGRMVSGDMFISLDTVRSNAEGLGVEYAQELMRVIIHGVLHLCGINDKGPGEREVMEANENAALDMWRKIKCNEI</sequence>
<keyword evidence="9" id="KW-1185">Reference proteome</keyword>
<keyword evidence="7" id="KW-0698">rRNA processing</keyword>
<dbReference type="AlphaFoldDB" id="A0A1B1SC37"/>